<feature type="compositionally biased region" description="Basic and acidic residues" evidence="1">
    <location>
        <begin position="109"/>
        <end position="118"/>
    </location>
</feature>
<protein>
    <submittedName>
        <fullName evidence="2">Uncharacterized protein</fullName>
    </submittedName>
</protein>
<accession>A0AAJ5QWS9</accession>
<proteinExistence type="predicted"/>
<name>A0AAJ5QWS9_9ENTR</name>
<dbReference type="AlphaFoldDB" id="A0AAJ5QWS9"/>
<sequence>MAITDTQQSAQFAASAAVSAAEAKQYALSIEKPIIDIAESVSEAKDAAVVAGLARDEAKEIASGLSASIDFELAAKEAEFESQMQGQRTAFESSQQDKESDFLSSQSQRETDFVESQTDKENRFQQFLLSSGYVFLGNYEDGPFQFSARNQYIRYNNQYYRLNAATDVGFTTTGTTAASFANDVTHFVLMDGDTLRQNLGSGDGAKLLGRCAHFTALRGTEPEMDRQWITLKCATEGGPVINATFTHYAEDTTSADDDYRCIVTAGGKRWHADVTGGAIDIRLAGLRADGSNFGQCVNKIIQGEVAKIIGGNLSYMQAFTNIFVPASLSPVFKTEYDITERIVMTTFFGLSSDGDIRITSGLTGNTAIIIKNDLFPGLTGSAAPVINMQGKVGFSSPGIFDLVGGGRYTSQVAGIEVGNTSSGPDVLDCRDFKLGRIRVREFRYGLKWNPMDAYIIDLGGADLVSNFFNFHSNSDKVNSGERISVKGATFGNAVQAHMYWNTPGQYVTFDDASLDYAPYTIIFGNRGRGNRITFMANCHVEGYANSLILQEPMSADWSFYKNSIIFDCPVVAAKGNQSTFASRRKSFAGAYENNNVYLNKGVEWPYAESEDQCALLGYDDPVKDTWNVFVDNRGCTHEPLLTKYEASLNNGLYKFSGSDGAVISRDVATGLTASVSGGMVAQYSSAYNGLKTLKLTATAASDTFELRNLDMLLNVDLDDNIWSCISIMMNGITGGNVNYQTKLYHYSDPKFTTTYNGSTYSTTRSYTYLGSRVGPVKDVTALLSVTGTPLTTDKYVGVQSKCRFSLNSVTSPIGVSPAIVLSGFVGELHIVLPAFLTEGISRKFM</sequence>
<dbReference type="EMBL" id="CP112887">
    <property type="protein sequence ID" value="WBW63346.1"/>
    <property type="molecule type" value="Genomic_DNA"/>
</dbReference>
<organism evidence="2 3">
    <name type="scientific">Klebsiella electrica</name>
    <dbReference type="NCBI Taxonomy" id="1259973"/>
    <lineage>
        <taxon>Bacteria</taxon>
        <taxon>Pseudomonadati</taxon>
        <taxon>Pseudomonadota</taxon>
        <taxon>Gammaproteobacteria</taxon>
        <taxon>Enterobacterales</taxon>
        <taxon>Enterobacteriaceae</taxon>
        <taxon>Klebsiella/Raoultella group</taxon>
        <taxon>Klebsiella</taxon>
    </lineage>
</organism>
<feature type="region of interest" description="Disordered" evidence="1">
    <location>
        <begin position="84"/>
        <end position="118"/>
    </location>
</feature>
<dbReference type="RefSeq" id="WP_271207567.1">
    <property type="nucleotide sequence ID" value="NZ_CP112887.1"/>
</dbReference>
<feature type="compositionally biased region" description="Polar residues" evidence="1">
    <location>
        <begin position="84"/>
        <end position="94"/>
    </location>
</feature>
<evidence type="ECO:0000313" key="2">
    <source>
        <dbReference type="EMBL" id="WBW63346.1"/>
    </source>
</evidence>
<keyword evidence="3" id="KW-1185">Reference proteome</keyword>
<gene>
    <name evidence="2" type="ORF">OR613_10815</name>
</gene>
<evidence type="ECO:0000256" key="1">
    <source>
        <dbReference type="SAM" id="MobiDB-lite"/>
    </source>
</evidence>
<dbReference type="Proteomes" id="UP001210130">
    <property type="component" value="Chromosome"/>
</dbReference>
<evidence type="ECO:0000313" key="3">
    <source>
        <dbReference type="Proteomes" id="UP001210130"/>
    </source>
</evidence>
<reference evidence="2 3" key="1">
    <citation type="journal article" date="2023" name="Microbiol. Resour. Announc.">
        <title>Complete Genome Sequence of the First Colistin-Resistant Raoultella electrica Strain.</title>
        <authorList>
            <person name="Aldeia C."/>
            <person name="Campos-Madueno E.I."/>
            <person name="Sendi P."/>
            <person name="Endimiani A."/>
        </authorList>
    </citation>
    <scope>NUCLEOTIDE SEQUENCE [LARGE SCALE GENOMIC DNA]</scope>
    <source>
        <strain evidence="2 3">S2-IND-01-C</strain>
    </source>
</reference>